<dbReference type="InParanoid" id="H2XY99"/>
<protein>
    <submittedName>
        <fullName evidence="1">Uncharacterized protein</fullName>
    </submittedName>
</protein>
<dbReference type="Ensembl" id="ENSCINT00000035993.1">
    <property type="protein sequence ID" value="ENSCINP00000034633.1"/>
    <property type="gene ID" value="ENSCING00000022748.1"/>
</dbReference>
<evidence type="ECO:0000313" key="1">
    <source>
        <dbReference type="Ensembl" id="ENSCINP00000034633.1"/>
    </source>
</evidence>
<dbReference type="AlphaFoldDB" id="H2XY99"/>
<proteinExistence type="predicted"/>
<reference evidence="1" key="3">
    <citation type="submission" date="2025-08" db="UniProtKB">
        <authorList>
            <consortium name="Ensembl"/>
        </authorList>
    </citation>
    <scope>IDENTIFICATION</scope>
</reference>
<reference evidence="2" key="1">
    <citation type="journal article" date="2002" name="Science">
        <title>The draft genome of Ciona intestinalis: insights into chordate and vertebrate origins.</title>
        <authorList>
            <person name="Dehal P."/>
            <person name="Satou Y."/>
            <person name="Campbell R.K."/>
            <person name="Chapman J."/>
            <person name="Degnan B."/>
            <person name="De Tomaso A."/>
            <person name="Davidson B."/>
            <person name="Di Gregorio A."/>
            <person name="Gelpke M."/>
            <person name="Goodstein D.M."/>
            <person name="Harafuji N."/>
            <person name="Hastings K.E."/>
            <person name="Ho I."/>
            <person name="Hotta K."/>
            <person name="Huang W."/>
            <person name="Kawashima T."/>
            <person name="Lemaire P."/>
            <person name="Martinez D."/>
            <person name="Meinertzhagen I.A."/>
            <person name="Necula S."/>
            <person name="Nonaka M."/>
            <person name="Putnam N."/>
            <person name="Rash S."/>
            <person name="Saiga H."/>
            <person name="Satake M."/>
            <person name="Terry A."/>
            <person name="Yamada L."/>
            <person name="Wang H.G."/>
            <person name="Awazu S."/>
            <person name="Azumi K."/>
            <person name="Boore J."/>
            <person name="Branno M."/>
            <person name="Chin-Bow S."/>
            <person name="DeSantis R."/>
            <person name="Doyle S."/>
            <person name="Francino P."/>
            <person name="Keys D.N."/>
            <person name="Haga S."/>
            <person name="Hayashi H."/>
            <person name="Hino K."/>
            <person name="Imai K.S."/>
            <person name="Inaba K."/>
            <person name="Kano S."/>
            <person name="Kobayashi K."/>
            <person name="Kobayashi M."/>
            <person name="Lee B.I."/>
            <person name="Makabe K.W."/>
            <person name="Manohar C."/>
            <person name="Matassi G."/>
            <person name="Medina M."/>
            <person name="Mochizuki Y."/>
            <person name="Mount S."/>
            <person name="Morishita T."/>
            <person name="Miura S."/>
            <person name="Nakayama A."/>
            <person name="Nishizaka S."/>
            <person name="Nomoto H."/>
            <person name="Ohta F."/>
            <person name="Oishi K."/>
            <person name="Rigoutsos I."/>
            <person name="Sano M."/>
            <person name="Sasaki A."/>
            <person name="Sasakura Y."/>
            <person name="Shoguchi E."/>
            <person name="Shin-i T."/>
            <person name="Spagnuolo A."/>
            <person name="Stainier D."/>
            <person name="Suzuki M.M."/>
            <person name="Tassy O."/>
            <person name="Takatori N."/>
            <person name="Tokuoka M."/>
            <person name="Yagi K."/>
            <person name="Yoshizaki F."/>
            <person name="Wada S."/>
            <person name="Zhang C."/>
            <person name="Hyatt P.D."/>
            <person name="Larimer F."/>
            <person name="Detter C."/>
            <person name="Doggett N."/>
            <person name="Glavina T."/>
            <person name="Hawkins T."/>
            <person name="Richardson P."/>
            <person name="Lucas S."/>
            <person name="Kohara Y."/>
            <person name="Levine M."/>
            <person name="Satoh N."/>
            <person name="Rokhsar D.S."/>
        </authorList>
    </citation>
    <scope>NUCLEOTIDE SEQUENCE [LARGE SCALE GENOMIC DNA]</scope>
</reference>
<dbReference type="HOGENOM" id="CLU_3417190_0_0_1"/>
<organism evidence="1 2">
    <name type="scientific">Ciona intestinalis</name>
    <name type="common">Transparent sea squirt</name>
    <name type="synonym">Ascidia intestinalis</name>
    <dbReference type="NCBI Taxonomy" id="7719"/>
    <lineage>
        <taxon>Eukaryota</taxon>
        <taxon>Metazoa</taxon>
        <taxon>Chordata</taxon>
        <taxon>Tunicata</taxon>
        <taxon>Ascidiacea</taxon>
        <taxon>Phlebobranchia</taxon>
        <taxon>Cionidae</taxon>
        <taxon>Ciona</taxon>
    </lineage>
</organism>
<dbReference type="Proteomes" id="UP000008144">
    <property type="component" value="Chromosome 3"/>
</dbReference>
<evidence type="ECO:0000313" key="2">
    <source>
        <dbReference type="Proteomes" id="UP000008144"/>
    </source>
</evidence>
<reference evidence="1" key="2">
    <citation type="journal article" date="2008" name="Genome Biol.">
        <title>Improved genome assembly and evidence-based global gene model set for the chordate Ciona intestinalis: new insight into intron and operon populations.</title>
        <authorList>
            <person name="Satou Y."/>
            <person name="Mineta K."/>
            <person name="Ogasawara M."/>
            <person name="Sasakura Y."/>
            <person name="Shoguchi E."/>
            <person name="Ueno K."/>
            <person name="Yamada L."/>
            <person name="Matsumoto J."/>
            <person name="Wasserscheid J."/>
            <person name="Dewar K."/>
            <person name="Wiley G.B."/>
            <person name="Macmil S.L."/>
            <person name="Roe B.A."/>
            <person name="Zeller R.W."/>
            <person name="Hastings K.E."/>
            <person name="Lemaire P."/>
            <person name="Lindquist E."/>
            <person name="Endo T."/>
            <person name="Hotta K."/>
            <person name="Inaba K."/>
        </authorList>
    </citation>
    <scope>NUCLEOTIDE SEQUENCE [LARGE SCALE GENOMIC DNA]</scope>
    <source>
        <strain evidence="1">wild type</strain>
    </source>
</reference>
<dbReference type="EMBL" id="EAAA01001685">
    <property type="status" value="NOT_ANNOTATED_CDS"/>
    <property type="molecule type" value="Genomic_DNA"/>
</dbReference>
<accession>H2XY99</accession>
<name>H2XY99_CIOIN</name>
<reference evidence="1" key="4">
    <citation type="submission" date="2025-09" db="UniProtKB">
        <authorList>
            <consortium name="Ensembl"/>
        </authorList>
    </citation>
    <scope>IDENTIFICATION</scope>
</reference>
<sequence length="26" mass="3143">MLAHILFLSFARCRTRTDGKLHQLKW</sequence>
<keyword evidence="2" id="KW-1185">Reference proteome</keyword>